<accession>A0A085UVG6</accession>
<protein>
    <submittedName>
        <fullName evidence="2">Quinone oxidoreductase</fullName>
    </submittedName>
</protein>
<organism evidence="2 3">
    <name type="scientific">Pseudomonas syringae</name>
    <dbReference type="NCBI Taxonomy" id="317"/>
    <lineage>
        <taxon>Bacteria</taxon>
        <taxon>Pseudomonadati</taxon>
        <taxon>Pseudomonadota</taxon>
        <taxon>Gammaproteobacteria</taxon>
        <taxon>Pseudomonadales</taxon>
        <taxon>Pseudomonadaceae</taxon>
        <taxon>Pseudomonas</taxon>
    </lineage>
</organism>
<dbReference type="InterPro" id="IPR050700">
    <property type="entry name" value="YIM1/Zinc_Alcohol_DH_Fams"/>
</dbReference>
<reference evidence="2 3" key="1">
    <citation type="submission" date="2014-07" db="EMBL/GenBank/DDBJ databases">
        <title>Draft Genome Sequences of Environmental Pseudomonas syringae strains.</title>
        <authorList>
            <person name="Baltrus D.A."/>
            <person name="Berge O."/>
            <person name="Morris C."/>
        </authorList>
    </citation>
    <scope>NUCLEOTIDE SEQUENCE [LARGE SCALE GENOMIC DNA]</scope>
    <source>
        <strain evidence="2 3">CEB003</strain>
    </source>
</reference>
<evidence type="ECO:0000313" key="2">
    <source>
        <dbReference type="EMBL" id="KFE47179.1"/>
    </source>
</evidence>
<dbReference type="InterPro" id="IPR011032">
    <property type="entry name" value="GroES-like_sf"/>
</dbReference>
<dbReference type="SMART" id="SM00829">
    <property type="entry name" value="PKS_ER"/>
    <property type="match status" value="1"/>
</dbReference>
<proteinExistence type="predicted"/>
<dbReference type="RefSeq" id="WP_080290826.1">
    <property type="nucleotide sequence ID" value="NZ_JPQT01000130.1"/>
</dbReference>
<dbReference type="Gene3D" id="3.90.180.10">
    <property type="entry name" value="Medium-chain alcohol dehydrogenases, catalytic domain"/>
    <property type="match status" value="1"/>
</dbReference>
<dbReference type="CDD" id="cd08272">
    <property type="entry name" value="MDR6"/>
    <property type="match status" value="1"/>
</dbReference>
<feature type="domain" description="Enoyl reductase (ER)" evidence="1">
    <location>
        <begin position="15"/>
        <end position="329"/>
    </location>
</feature>
<comment type="caution">
    <text evidence="2">The sequence shown here is derived from an EMBL/GenBank/DDBJ whole genome shotgun (WGS) entry which is preliminary data.</text>
</comment>
<dbReference type="SUPFAM" id="SSF51735">
    <property type="entry name" value="NAD(P)-binding Rossmann-fold domains"/>
    <property type="match status" value="1"/>
</dbReference>
<evidence type="ECO:0000259" key="1">
    <source>
        <dbReference type="SMART" id="SM00829"/>
    </source>
</evidence>
<dbReference type="Proteomes" id="UP000028643">
    <property type="component" value="Unassembled WGS sequence"/>
</dbReference>
<dbReference type="EMBL" id="JPQT01000130">
    <property type="protein sequence ID" value="KFE47179.1"/>
    <property type="molecule type" value="Genomic_DNA"/>
</dbReference>
<evidence type="ECO:0000313" key="3">
    <source>
        <dbReference type="Proteomes" id="UP000028643"/>
    </source>
</evidence>
<dbReference type="Pfam" id="PF13602">
    <property type="entry name" value="ADH_zinc_N_2"/>
    <property type="match status" value="1"/>
</dbReference>
<dbReference type="InterPro" id="IPR036291">
    <property type="entry name" value="NAD(P)-bd_dom_sf"/>
</dbReference>
<dbReference type="SUPFAM" id="SSF50129">
    <property type="entry name" value="GroES-like"/>
    <property type="match status" value="1"/>
</dbReference>
<dbReference type="InterPro" id="IPR013154">
    <property type="entry name" value="ADH-like_N"/>
</dbReference>
<dbReference type="InterPro" id="IPR020843">
    <property type="entry name" value="ER"/>
</dbReference>
<dbReference type="PATRIC" id="fig|317.174.peg.4888"/>
<dbReference type="Gene3D" id="3.40.50.720">
    <property type="entry name" value="NAD(P)-binding Rossmann-like Domain"/>
    <property type="match status" value="1"/>
</dbReference>
<dbReference type="PANTHER" id="PTHR11695:SF294">
    <property type="entry name" value="RETICULON-4-INTERACTING PROTEIN 1, MITOCHONDRIAL"/>
    <property type="match status" value="1"/>
</dbReference>
<dbReference type="PANTHER" id="PTHR11695">
    <property type="entry name" value="ALCOHOL DEHYDROGENASE RELATED"/>
    <property type="match status" value="1"/>
</dbReference>
<dbReference type="Pfam" id="PF08240">
    <property type="entry name" value="ADH_N"/>
    <property type="match status" value="1"/>
</dbReference>
<name>A0A085UVG6_PSESX</name>
<dbReference type="GO" id="GO:0016491">
    <property type="term" value="F:oxidoreductase activity"/>
    <property type="evidence" value="ECO:0007669"/>
    <property type="project" value="InterPro"/>
</dbReference>
<dbReference type="AlphaFoldDB" id="A0A085UVG6"/>
<gene>
    <name evidence="2" type="ORF">IV02_23905</name>
</gene>
<sequence length="331" mass="34349">MSHETMRAAIALHAGTPLQLQYLPVPKITTGQVLVKIIASCVNPLDTKISSGQGQHARQPLPAILGMDLAGVVQAVGAGVTRFTVGDEVYGMAGGVGGQQGSLAEYIAVDADLLALKPHNLSMREAAALPLIFITAWEGLVDRANVRAGQRVLVQGGAGGVGHMAVQIATARGAQVFATGSADGLQVIESFGATAIDYRTQKPADYLEQHTAGEGFDIVYDTAGGATLDASFTAVKVYTGHVVSCLGWGEHKLAPLSFLGATYSGVFTLLPLITGKGRKHHGEILAQATAMAEAGQLRVLLDERRFTLGNVNDAYALVGAGKATGKVIVDI</sequence>